<comment type="similarity">
    <text evidence="1">Belongs to the sodium:galactoside symporter (TC 2.A.2) family.</text>
</comment>
<keyword evidence="2" id="KW-0812">Transmembrane</keyword>
<dbReference type="GO" id="GO:0008643">
    <property type="term" value="P:carbohydrate transport"/>
    <property type="evidence" value="ECO:0007669"/>
    <property type="project" value="InterPro"/>
</dbReference>
<sequence>MWQAAWLSTARKGTGMASVTTAIDRCGAMPRNRWSPARVRHRFGAAHFAKSMVWSFSDLLLAWFLHAVLHIPVERVALLLFVLLLVGAVCNAAAGALITWSRMSRRALVRLHFLASIATTIALLAQFADNGGVGTALAAGILFRIAYALYDVPQTAMTSLLPRDSGDAHRYVALRTTLGAVARLIVTAANLAIAQLPAALFTTGALPLLLGFGVLVVATAWILRDADAGAPPAASCEAPARASLRPPQGTLPILTAFFLSTLGFATLSRLLLFYPPAPGLTALGAWLLLLFSVGTVLGPSLALHWIRRCGWNRACIASAALGMACALPLLTLPGLPGPLLGGAFGYGLGLGAAGALLWQAATDVVRVHAERCGERADALVFGLVIFTIHIAIAIALGALPLAVLVPALSSGAGIVWPGLAITWGSGAAVVALLLYRRAAPASAPA</sequence>
<comment type="caution">
    <text evidence="3">The sequence shown here is derived from an EMBL/GenBank/DDBJ whole genome shotgun (WGS) entry which is preliminary data.</text>
</comment>
<keyword evidence="2" id="KW-1133">Transmembrane helix</keyword>
<dbReference type="AlphaFoldDB" id="A0A2U0SBX7"/>
<evidence type="ECO:0000313" key="3">
    <source>
        <dbReference type="EMBL" id="PVX28869.1"/>
    </source>
</evidence>
<feature type="transmembrane region" description="Helical" evidence="2">
    <location>
        <begin position="251"/>
        <end position="274"/>
    </location>
</feature>
<feature type="transmembrane region" description="Helical" evidence="2">
    <location>
        <begin position="280"/>
        <end position="302"/>
    </location>
</feature>
<feature type="transmembrane region" description="Helical" evidence="2">
    <location>
        <begin position="77"/>
        <end position="100"/>
    </location>
</feature>
<evidence type="ECO:0000313" key="4">
    <source>
        <dbReference type="Proteomes" id="UP000245890"/>
    </source>
</evidence>
<feature type="transmembrane region" description="Helical" evidence="2">
    <location>
        <begin position="379"/>
        <end position="408"/>
    </location>
</feature>
<accession>A0A2U0SBX7</accession>
<dbReference type="Pfam" id="PF13347">
    <property type="entry name" value="MFS_2"/>
    <property type="match status" value="1"/>
</dbReference>
<proteinExistence type="inferred from homology"/>
<dbReference type="GO" id="GO:0015293">
    <property type="term" value="F:symporter activity"/>
    <property type="evidence" value="ECO:0007669"/>
    <property type="project" value="InterPro"/>
</dbReference>
<feature type="transmembrane region" description="Helical" evidence="2">
    <location>
        <begin position="414"/>
        <end position="435"/>
    </location>
</feature>
<dbReference type="InterPro" id="IPR039672">
    <property type="entry name" value="MFS_2"/>
</dbReference>
<feature type="transmembrane region" description="Helical" evidence="2">
    <location>
        <begin position="199"/>
        <end position="223"/>
    </location>
</feature>
<dbReference type="EMBL" id="QENQ01000001">
    <property type="protein sequence ID" value="PVX28869.1"/>
    <property type="molecule type" value="Genomic_DNA"/>
</dbReference>
<dbReference type="Proteomes" id="UP000245890">
    <property type="component" value="Unassembled WGS sequence"/>
</dbReference>
<feature type="transmembrane region" description="Helical" evidence="2">
    <location>
        <begin position="171"/>
        <end position="193"/>
    </location>
</feature>
<name>A0A2U0SBX7_9SPHN</name>
<dbReference type="PANTHER" id="PTHR11328">
    <property type="entry name" value="MAJOR FACILITATOR SUPERFAMILY DOMAIN-CONTAINING PROTEIN"/>
    <property type="match status" value="1"/>
</dbReference>
<keyword evidence="2" id="KW-0472">Membrane</keyword>
<dbReference type="Gene3D" id="1.20.1250.20">
    <property type="entry name" value="MFS general substrate transporter like domains"/>
    <property type="match status" value="1"/>
</dbReference>
<feature type="transmembrane region" description="Helical" evidence="2">
    <location>
        <begin position="314"/>
        <end position="333"/>
    </location>
</feature>
<keyword evidence="4" id="KW-1185">Reference proteome</keyword>
<reference evidence="3 4" key="1">
    <citation type="submission" date="2018-05" db="EMBL/GenBank/DDBJ databases">
        <title>Description of Sphingomonas pokkalii sp nov, isolated from the rhizosphere of saline tolerant pokkali rice and its draft genome analysis.</title>
        <authorList>
            <person name="Menon R."/>
            <person name="Kumari S."/>
            <person name="Rameshkumar N."/>
        </authorList>
    </citation>
    <scope>NUCLEOTIDE SEQUENCE [LARGE SCALE GENOMIC DNA]</scope>
    <source>
        <strain evidence="3 4">L3B27</strain>
    </source>
</reference>
<evidence type="ECO:0008006" key="5">
    <source>
        <dbReference type="Google" id="ProtNLM"/>
    </source>
</evidence>
<evidence type="ECO:0000256" key="2">
    <source>
        <dbReference type="SAM" id="Phobius"/>
    </source>
</evidence>
<protein>
    <recommendedName>
        <fullName evidence="5">MFS transporter</fullName>
    </recommendedName>
</protein>
<dbReference type="GO" id="GO:0005886">
    <property type="term" value="C:plasma membrane"/>
    <property type="evidence" value="ECO:0007669"/>
    <property type="project" value="TreeGrafter"/>
</dbReference>
<dbReference type="InterPro" id="IPR036259">
    <property type="entry name" value="MFS_trans_sf"/>
</dbReference>
<organism evidence="3 4">
    <name type="scientific">Sphingomonas pokkalii</name>
    <dbReference type="NCBI Taxonomy" id="2175090"/>
    <lineage>
        <taxon>Bacteria</taxon>
        <taxon>Pseudomonadati</taxon>
        <taxon>Pseudomonadota</taxon>
        <taxon>Alphaproteobacteria</taxon>
        <taxon>Sphingomonadales</taxon>
        <taxon>Sphingomonadaceae</taxon>
        <taxon>Sphingomonas</taxon>
    </lineage>
</organism>
<evidence type="ECO:0000256" key="1">
    <source>
        <dbReference type="ARBA" id="ARBA00009617"/>
    </source>
</evidence>
<dbReference type="SUPFAM" id="SSF103473">
    <property type="entry name" value="MFS general substrate transporter"/>
    <property type="match status" value="1"/>
</dbReference>
<feature type="transmembrane region" description="Helical" evidence="2">
    <location>
        <begin position="133"/>
        <end position="150"/>
    </location>
</feature>
<dbReference type="OrthoDB" id="6009269at2"/>
<feature type="transmembrane region" description="Helical" evidence="2">
    <location>
        <begin position="107"/>
        <end position="127"/>
    </location>
</feature>
<feature type="transmembrane region" description="Helical" evidence="2">
    <location>
        <begin position="52"/>
        <end position="71"/>
    </location>
</feature>
<feature type="transmembrane region" description="Helical" evidence="2">
    <location>
        <begin position="339"/>
        <end position="358"/>
    </location>
</feature>
<gene>
    <name evidence="3" type="ORF">DD559_05595</name>
</gene>
<dbReference type="PANTHER" id="PTHR11328:SF24">
    <property type="entry name" value="MAJOR FACILITATOR SUPERFAMILY (MFS) PROFILE DOMAIN-CONTAINING PROTEIN"/>
    <property type="match status" value="1"/>
</dbReference>